<dbReference type="Proteomes" id="UP000325558">
    <property type="component" value="Unassembled WGS sequence"/>
</dbReference>
<reference evidence="2" key="1">
    <citation type="submission" date="2019-04" db="EMBL/GenBank/DDBJ databases">
        <title>Friends and foes A comparative genomics study of 23 Aspergillus species from section Flavi.</title>
        <authorList>
            <consortium name="DOE Joint Genome Institute"/>
            <person name="Kjaerbolling I."/>
            <person name="Vesth T."/>
            <person name="Frisvad J.C."/>
            <person name="Nybo J.L."/>
            <person name="Theobald S."/>
            <person name="Kildgaard S."/>
            <person name="Isbrandt T."/>
            <person name="Kuo A."/>
            <person name="Sato A."/>
            <person name="Lyhne E.K."/>
            <person name="Kogle M.E."/>
            <person name="Wiebenga A."/>
            <person name="Kun R.S."/>
            <person name="Lubbers R.J."/>
            <person name="Makela M.R."/>
            <person name="Barry K."/>
            <person name="Chovatia M."/>
            <person name="Clum A."/>
            <person name="Daum C."/>
            <person name="Haridas S."/>
            <person name="He G."/>
            <person name="LaButti K."/>
            <person name="Lipzen A."/>
            <person name="Mondo S."/>
            <person name="Riley R."/>
            <person name="Salamov A."/>
            <person name="Simmons B.A."/>
            <person name="Magnuson J.K."/>
            <person name="Henrissat B."/>
            <person name="Mortensen U.H."/>
            <person name="Larsen T.O."/>
            <person name="Devries R.P."/>
            <person name="Grigoriev I.V."/>
            <person name="Machida M."/>
            <person name="Baker S.E."/>
            <person name="Andersen M.R."/>
        </authorList>
    </citation>
    <scope>NUCLEOTIDE SEQUENCE</scope>
    <source>
        <strain evidence="2">CBS 117612</strain>
    </source>
</reference>
<evidence type="ECO:0008006" key="3">
    <source>
        <dbReference type="Google" id="ProtNLM"/>
    </source>
</evidence>
<sequence length="117" mass="13102">MGLIDIRTYGHAALFHAIVSGQYEIVETLIDRGANPHLTFGLFELGGYRTLGTIGFAVWFHHLHILKLLLARGVQPEYDDLSVARERGLEEAVTVLLPAFTNASEEQKEYVADHVNR</sequence>
<dbReference type="Pfam" id="PF13637">
    <property type="entry name" value="Ank_4"/>
    <property type="match status" value="1"/>
</dbReference>
<dbReference type="EMBL" id="ML737140">
    <property type="protein sequence ID" value="KAE8341552.1"/>
    <property type="molecule type" value="Genomic_DNA"/>
</dbReference>
<organism evidence="2">
    <name type="scientific">Aspergillus arachidicola</name>
    <dbReference type="NCBI Taxonomy" id="656916"/>
    <lineage>
        <taxon>Eukaryota</taxon>
        <taxon>Fungi</taxon>
        <taxon>Dikarya</taxon>
        <taxon>Ascomycota</taxon>
        <taxon>Pezizomycotina</taxon>
        <taxon>Eurotiomycetes</taxon>
        <taxon>Eurotiomycetidae</taxon>
        <taxon>Eurotiales</taxon>
        <taxon>Aspergillaceae</taxon>
        <taxon>Aspergillus</taxon>
        <taxon>Aspergillus subgen. Circumdati</taxon>
    </lineage>
</organism>
<dbReference type="AlphaFoldDB" id="A0A5N6Y7U8"/>
<dbReference type="InterPro" id="IPR036770">
    <property type="entry name" value="Ankyrin_rpt-contain_sf"/>
</dbReference>
<evidence type="ECO:0000313" key="2">
    <source>
        <dbReference type="EMBL" id="KAE8341552.1"/>
    </source>
</evidence>
<accession>A0A5N6Y7U8</accession>
<dbReference type="PROSITE" id="PS50088">
    <property type="entry name" value="ANK_REPEAT"/>
    <property type="match status" value="1"/>
</dbReference>
<evidence type="ECO:0000256" key="1">
    <source>
        <dbReference type="PROSITE-ProRule" id="PRU00023"/>
    </source>
</evidence>
<feature type="repeat" description="ANK" evidence="1">
    <location>
        <begin position="9"/>
        <end position="35"/>
    </location>
</feature>
<dbReference type="InterPro" id="IPR002110">
    <property type="entry name" value="Ankyrin_rpt"/>
</dbReference>
<protein>
    <recommendedName>
        <fullName evidence="3">Ankyrin repeat-containing domain protein</fullName>
    </recommendedName>
</protein>
<dbReference type="SUPFAM" id="SSF48403">
    <property type="entry name" value="Ankyrin repeat"/>
    <property type="match status" value="1"/>
</dbReference>
<dbReference type="PROSITE" id="PS50297">
    <property type="entry name" value="ANK_REP_REGION"/>
    <property type="match status" value="1"/>
</dbReference>
<dbReference type="OrthoDB" id="4772757at2759"/>
<proteinExistence type="predicted"/>
<dbReference type="SMART" id="SM00248">
    <property type="entry name" value="ANK"/>
    <property type="match status" value="1"/>
</dbReference>
<dbReference type="Gene3D" id="1.25.40.20">
    <property type="entry name" value="Ankyrin repeat-containing domain"/>
    <property type="match status" value="1"/>
</dbReference>
<keyword evidence="1" id="KW-0040">ANK repeat</keyword>
<gene>
    <name evidence="2" type="ORF">BDV24DRAFT_132176</name>
</gene>
<name>A0A5N6Y7U8_9EURO</name>